<gene>
    <name evidence="8" type="ORF">DMC30DRAFT_238289</name>
</gene>
<evidence type="ECO:0000256" key="4">
    <source>
        <dbReference type="ARBA" id="ARBA00023136"/>
    </source>
</evidence>
<evidence type="ECO:0000313" key="9">
    <source>
        <dbReference type="Proteomes" id="UP000311382"/>
    </source>
</evidence>
<dbReference type="OrthoDB" id="408493at2759"/>
<reference evidence="8 9" key="1">
    <citation type="submission" date="2019-03" db="EMBL/GenBank/DDBJ databases">
        <title>Rhodosporidium diobovatum UCD-FST 08-225 genome sequencing, assembly, and annotation.</title>
        <authorList>
            <person name="Fakankun I.U."/>
            <person name="Fristensky B."/>
            <person name="Levin D.B."/>
        </authorList>
    </citation>
    <scope>NUCLEOTIDE SEQUENCE [LARGE SCALE GENOMIC DNA]</scope>
    <source>
        <strain evidence="8 9">UCD-FST 08-225</strain>
    </source>
</reference>
<feature type="transmembrane region" description="Helical" evidence="6">
    <location>
        <begin position="283"/>
        <end position="303"/>
    </location>
</feature>
<dbReference type="Pfam" id="PF04142">
    <property type="entry name" value="Nuc_sug_transp"/>
    <property type="match status" value="1"/>
</dbReference>
<accession>A0A5C5G6F2</accession>
<evidence type="ECO:0000256" key="5">
    <source>
        <dbReference type="SAM" id="MobiDB-lite"/>
    </source>
</evidence>
<dbReference type="InterPro" id="IPR037185">
    <property type="entry name" value="EmrE-like"/>
</dbReference>
<dbReference type="InterPro" id="IPR007271">
    <property type="entry name" value="Nuc_sug_transpt"/>
</dbReference>
<organism evidence="8 9">
    <name type="scientific">Rhodotorula diobovata</name>
    <dbReference type="NCBI Taxonomy" id="5288"/>
    <lineage>
        <taxon>Eukaryota</taxon>
        <taxon>Fungi</taxon>
        <taxon>Dikarya</taxon>
        <taxon>Basidiomycota</taxon>
        <taxon>Pucciniomycotina</taxon>
        <taxon>Microbotryomycetes</taxon>
        <taxon>Sporidiobolales</taxon>
        <taxon>Sporidiobolaceae</taxon>
        <taxon>Rhodotorula</taxon>
    </lineage>
</organism>
<keyword evidence="2 6" id="KW-0812">Transmembrane</keyword>
<feature type="transmembrane region" description="Helical" evidence="6">
    <location>
        <begin position="441"/>
        <end position="460"/>
    </location>
</feature>
<dbReference type="Proteomes" id="UP000311382">
    <property type="component" value="Unassembled WGS sequence"/>
</dbReference>
<feature type="transmembrane region" description="Helical" evidence="6">
    <location>
        <begin position="323"/>
        <end position="344"/>
    </location>
</feature>
<feature type="compositionally biased region" description="Basic residues" evidence="5">
    <location>
        <begin position="116"/>
        <end position="131"/>
    </location>
</feature>
<evidence type="ECO:0000259" key="7">
    <source>
        <dbReference type="Pfam" id="PF03016"/>
    </source>
</evidence>
<keyword evidence="4 6" id="KW-0472">Membrane</keyword>
<dbReference type="InterPro" id="IPR040911">
    <property type="entry name" value="Exostosin_GT47"/>
</dbReference>
<evidence type="ECO:0000256" key="2">
    <source>
        <dbReference type="ARBA" id="ARBA00022692"/>
    </source>
</evidence>
<comment type="caution">
    <text evidence="8">The sequence shown here is derived from an EMBL/GenBank/DDBJ whole genome shotgun (WGS) entry which is preliminary data.</text>
</comment>
<dbReference type="PANTHER" id="PTHR10231">
    <property type="entry name" value="NUCLEOTIDE-SUGAR TRANSMEMBRANE TRANSPORTER"/>
    <property type="match status" value="1"/>
</dbReference>
<sequence>MSSSFFSARPLSLAAVCLQSTALAIVLHVSQAQLQPGQAHYKASSAVLLTELGKLVLSLLLALRDTLKERATLLAPRHTLPSPELYSDATEVAGEDPSRGDPYDTSPSDSPQRPLLHQHRKPHRNSLRRRSSARITPSFAVTFEGPGSGPASPLRAQFPERSTLAKFEWPHKPISPVVAEKLGKVSPQGSPQPDPQVMRMLDDPRLWLRRRRMGVVRMLWEDVFGGDWWKMAVPAVLFAVQNNLIYVAARNLSVPVFQITFQLKTVITAITAVVMLGRRLTAVQWATLVSLGLGVATMQLGAIHAKTKEHGPHPATESDSMNYVAGISSVLVSCFSSAIAATYFELVIKRQPIIPPVEEVMLVAPPTIKPASLWVRNIQLSLFSSVIGLGVVLLQASHVHLDAIGGLSLDYKGLFDPLEHWYDPVVRAGEGFFEGFSGNPMAWAVIFLQTVGGLLIAVAIKHADNIAKGFALSISIVFTFLLSVIFFNFELSAPSVLGAAVVVGSTLLFETGRKDLRALFAPSPYGAKKPVLRRWHCALLVVLATTLGVAAFPSRQLSYTSAAWELVQSKLDRHVVRQPTVAIADLSRINDELLAAAGPGVCGWGVRPQRETTKSAYGAPQPANSGFPYWVTNTNQFALDDILTTRFATYSQSSPLVSTPSPEFIFVPILSQIWSNPWGCTAQELKAGIDHTTQYLRDLAAAVGPTSYPRIVVPITTIRSLVEPIFTPELMAKLKDSVILVSIENAPQRTPEGLKYLIDVPYPTAFHLSGSSKGAKTDVGDFFLNAERPYLLHYAAGASHPWGQPASDPFNGFALRAALLKEFSEYLEARPENATAEILFDNITNSLDGAQDLALFHRHMAQAKFCPMPAGDSPSRRALYEALQLGCIPVIFRDRSYGRLFPSSPEINEMSKYTVFVDEADFIAGIGPSLIERLEAIPSSDVRRMQQHIARIARKLQWSVPDGPEEWLPPALGRQLPPGVPVWDRAAAATQEQAHPPQVDAFSMLLKELARIRDGEWTPGLARDLRRGVTGKAFGRPARR</sequence>
<dbReference type="NCBIfam" id="TIGR00803">
    <property type="entry name" value="nst"/>
    <property type="match status" value="2"/>
</dbReference>
<proteinExistence type="predicted"/>
<feature type="domain" description="Exostosin GT47" evidence="7">
    <location>
        <begin position="754"/>
        <end position="921"/>
    </location>
</feature>
<dbReference type="GO" id="GO:0015165">
    <property type="term" value="F:pyrimidine nucleotide-sugar transmembrane transporter activity"/>
    <property type="evidence" value="ECO:0007669"/>
    <property type="project" value="InterPro"/>
</dbReference>
<feature type="transmembrane region" description="Helical" evidence="6">
    <location>
        <begin position="469"/>
        <end position="487"/>
    </location>
</feature>
<evidence type="ECO:0000313" key="8">
    <source>
        <dbReference type="EMBL" id="TNY23934.1"/>
    </source>
</evidence>
<keyword evidence="3 6" id="KW-1133">Transmembrane helix</keyword>
<feature type="transmembrane region" description="Helical" evidence="6">
    <location>
        <begin position="255"/>
        <end position="276"/>
    </location>
</feature>
<feature type="transmembrane region" description="Helical" evidence="6">
    <location>
        <begin position="531"/>
        <end position="552"/>
    </location>
</feature>
<keyword evidence="9" id="KW-1185">Reference proteome</keyword>
<dbReference type="EMBL" id="SOZI01000006">
    <property type="protein sequence ID" value="TNY23934.1"/>
    <property type="molecule type" value="Genomic_DNA"/>
</dbReference>
<name>A0A5C5G6F2_9BASI</name>
<protein>
    <submittedName>
        <fullName evidence="8">Proteophosphoglycan ppg4</fullName>
    </submittedName>
</protein>
<comment type="subcellular location">
    <subcellularLocation>
        <location evidence="1">Membrane</location>
        <topology evidence="1">Multi-pass membrane protein</topology>
    </subcellularLocation>
</comment>
<feature type="transmembrane region" description="Helical" evidence="6">
    <location>
        <begin position="380"/>
        <end position="401"/>
    </location>
</feature>
<feature type="region of interest" description="Disordered" evidence="5">
    <location>
        <begin position="80"/>
        <end position="131"/>
    </location>
</feature>
<evidence type="ECO:0000256" key="1">
    <source>
        <dbReference type="ARBA" id="ARBA00004141"/>
    </source>
</evidence>
<dbReference type="GO" id="GO:0000139">
    <property type="term" value="C:Golgi membrane"/>
    <property type="evidence" value="ECO:0007669"/>
    <property type="project" value="InterPro"/>
</dbReference>
<dbReference type="STRING" id="5288.A0A5C5G6F2"/>
<feature type="transmembrane region" description="Helical" evidence="6">
    <location>
        <begin position="493"/>
        <end position="510"/>
    </location>
</feature>
<evidence type="ECO:0000256" key="3">
    <source>
        <dbReference type="ARBA" id="ARBA00022989"/>
    </source>
</evidence>
<dbReference type="AlphaFoldDB" id="A0A5C5G6F2"/>
<dbReference type="SUPFAM" id="SSF103481">
    <property type="entry name" value="Multidrug resistance efflux transporter EmrE"/>
    <property type="match status" value="2"/>
</dbReference>
<dbReference type="Pfam" id="PF03016">
    <property type="entry name" value="Exostosin_GT47"/>
    <property type="match status" value="1"/>
</dbReference>
<evidence type="ECO:0000256" key="6">
    <source>
        <dbReference type="SAM" id="Phobius"/>
    </source>
</evidence>